<name>A0A9X0D2R8_9CNID</name>
<dbReference type="EMBL" id="MU825896">
    <property type="protein sequence ID" value="KAJ7383593.1"/>
    <property type="molecule type" value="Genomic_DNA"/>
</dbReference>
<comment type="caution">
    <text evidence="3">The sequence shown here is derived from an EMBL/GenBank/DDBJ whole genome shotgun (WGS) entry which is preliminary data.</text>
</comment>
<gene>
    <name evidence="3" type="ORF">OS493_026778</name>
</gene>
<dbReference type="Proteomes" id="UP001163046">
    <property type="component" value="Unassembled WGS sequence"/>
</dbReference>
<evidence type="ECO:0000313" key="4">
    <source>
        <dbReference type="Proteomes" id="UP001163046"/>
    </source>
</evidence>
<dbReference type="GO" id="GO:0008289">
    <property type="term" value="F:lipid binding"/>
    <property type="evidence" value="ECO:0007669"/>
    <property type="project" value="InterPro"/>
</dbReference>
<dbReference type="GO" id="GO:0016020">
    <property type="term" value="C:membrane"/>
    <property type="evidence" value="ECO:0007669"/>
    <property type="project" value="TreeGrafter"/>
</dbReference>
<dbReference type="PANTHER" id="PTHR14096">
    <property type="entry name" value="APOLIPOPROTEIN L"/>
    <property type="match status" value="1"/>
</dbReference>
<evidence type="ECO:0008006" key="5">
    <source>
        <dbReference type="Google" id="ProtNLM"/>
    </source>
</evidence>
<comment type="similarity">
    <text evidence="1">Belongs to the apolipoprotein L family.</text>
</comment>
<protein>
    <recommendedName>
        <fullName evidence="5">Apolipoprotein L3</fullName>
    </recommendedName>
</protein>
<evidence type="ECO:0000313" key="3">
    <source>
        <dbReference type="EMBL" id="KAJ7383593.1"/>
    </source>
</evidence>
<sequence length="327" mass="34151">MDNHLDRGNDPGVVDNKPRWDDLNQAEMEQLVKEVNAIADDVVEMNVSVENAVKHLRNSAAYLDQVWKDCKVASAVGSGANILGGVLSVVGGVATFMTAGVAAPLMVAGVVFGAAGTCTNLGTSYIEASANSSRIRAADEAVEKASRAMNNVKEKIRLLKNGKSLSQLLFVAHLATRMLESPHFAVALIEDYISALKAASVVARYSLKVMGKAGSKAASIAGKISDQIFQKGGSRAIGEAGSKAASKISNTAVEKGTRAVGEAATKEGAKAGAKTAGYAIVGVNVVFLLVTAIEFSYTVRDIVVNRGSDAAQCLRDKADEMEVILHA</sequence>
<reference evidence="3" key="1">
    <citation type="submission" date="2023-01" db="EMBL/GenBank/DDBJ databases">
        <title>Genome assembly of the deep-sea coral Lophelia pertusa.</title>
        <authorList>
            <person name="Herrera S."/>
            <person name="Cordes E."/>
        </authorList>
    </citation>
    <scope>NUCLEOTIDE SEQUENCE</scope>
    <source>
        <strain evidence="3">USNM1676648</strain>
        <tissue evidence="3">Polyp</tissue>
    </source>
</reference>
<dbReference type="GO" id="GO:0006869">
    <property type="term" value="P:lipid transport"/>
    <property type="evidence" value="ECO:0007669"/>
    <property type="project" value="InterPro"/>
</dbReference>
<dbReference type="AlphaFoldDB" id="A0A9X0D2R8"/>
<dbReference type="GO" id="GO:0042157">
    <property type="term" value="P:lipoprotein metabolic process"/>
    <property type="evidence" value="ECO:0007669"/>
    <property type="project" value="InterPro"/>
</dbReference>
<dbReference type="PANTHER" id="PTHR14096:SF28">
    <property type="entry name" value="APOLIPOPROTEIN L, 1-RELATED"/>
    <property type="match status" value="1"/>
</dbReference>
<dbReference type="InterPro" id="IPR008405">
    <property type="entry name" value="ApoL"/>
</dbReference>
<evidence type="ECO:0000256" key="2">
    <source>
        <dbReference type="SAM" id="Coils"/>
    </source>
</evidence>
<dbReference type="Pfam" id="PF05461">
    <property type="entry name" value="ApoL"/>
    <property type="match status" value="1"/>
</dbReference>
<accession>A0A9X0D2R8</accession>
<dbReference type="OrthoDB" id="5985915at2759"/>
<dbReference type="GO" id="GO:0005576">
    <property type="term" value="C:extracellular region"/>
    <property type="evidence" value="ECO:0007669"/>
    <property type="project" value="InterPro"/>
</dbReference>
<evidence type="ECO:0000256" key="1">
    <source>
        <dbReference type="ARBA" id="ARBA00010090"/>
    </source>
</evidence>
<keyword evidence="4" id="KW-1185">Reference proteome</keyword>
<keyword evidence="2" id="KW-0175">Coiled coil</keyword>
<proteinExistence type="inferred from homology"/>
<organism evidence="3 4">
    <name type="scientific">Desmophyllum pertusum</name>
    <dbReference type="NCBI Taxonomy" id="174260"/>
    <lineage>
        <taxon>Eukaryota</taxon>
        <taxon>Metazoa</taxon>
        <taxon>Cnidaria</taxon>
        <taxon>Anthozoa</taxon>
        <taxon>Hexacorallia</taxon>
        <taxon>Scleractinia</taxon>
        <taxon>Caryophylliina</taxon>
        <taxon>Caryophylliidae</taxon>
        <taxon>Desmophyllum</taxon>
    </lineage>
</organism>
<feature type="coiled-coil region" evidence="2">
    <location>
        <begin position="135"/>
        <end position="162"/>
    </location>
</feature>